<evidence type="ECO:0008006" key="4">
    <source>
        <dbReference type="Google" id="ProtNLM"/>
    </source>
</evidence>
<dbReference type="RefSeq" id="WP_377069243.1">
    <property type="nucleotide sequence ID" value="NZ_JBHMEC010000015.1"/>
</dbReference>
<dbReference type="Pfam" id="PF13181">
    <property type="entry name" value="TPR_8"/>
    <property type="match status" value="1"/>
</dbReference>
<dbReference type="Gene3D" id="1.25.40.10">
    <property type="entry name" value="Tetratricopeptide repeat domain"/>
    <property type="match status" value="2"/>
</dbReference>
<dbReference type="Proteomes" id="UP001589670">
    <property type="component" value="Unassembled WGS sequence"/>
</dbReference>
<reference evidence="2 3" key="1">
    <citation type="submission" date="2024-09" db="EMBL/GenBank/DDBJ databases">
        <authorList>
            <person name="Sun Q."/>
            <person name="Mori K."/>
        </authorList>
    </citation>
    <scope>NUCLEOTIDE SEQUENCE [LARGE SCALE GENOMIC DNA]</scope>
    <source>
        <strain evidence="2 3">CECT 9424</strain>
    </source>
</reference>
<sequence length="672" mass="74709">MSNAPDNAADPGRGLFIGLRKDQLGARLLMMLNSIRLAEDYATDFRINWFPRGAMAPKLDTPGDLFAPDFIARHFIDNADFEALDAQTKPLRSFLRDSSPDRLTTHLAGGGHVLLDEGFEIVEFPWEDGTDLRSRFRGFISRIGFNPVVARQMAAVEAAMAGQGGRTIAYHIRRGDILNEEPWKHKEWPAKIEPDELYSAYLEKNADAGALVFSDQPESIARFTAAHPKVARIDDLVDLSVCKPVQRDFLELYAMSRASEIVAPPISAFSRAAARLSGQERKCFHEVMSVPEREAAYERLLERFQTGIDAFITPSEAAHVYVKLARRLQESGRDEAAWEIGEAILAAGADNAFLPLMQAIGGIYLSRWEEARAHVRTALAHPNQWQENTVTALAVEAHILGALGRRHGARRSFLRAFWQKPMLPDVTVIGTFMIKRRRLRPGAVLPFDRDTLLMLPIRYQQTNILVQQARILRRRAADLSTIAIEWPDFAIDGKVARLLNSPRDLRALRDRIETDPRFAPGTLPDSFCALLDARMGRIEAALARNSEAREASPDAPLIAKRQAEILSLGGDHAGALREMDACRALAPDHAFWHYLTGRIHLDAGDAEAARAAMQRASAMDDSTAELHSRLADLCRDAGDEAAAVAAFDRAADIAPNQQRYGNRRARLLQKSA</sequence>
<dbReference type="EMBL" id="JBHMEC010000015">
    <property type="protein sequence ID" value="MFB9149881.1"/>
    <property type="molecule type" value="Genomic_DNA"/>
</dbReference>
<feature type="repeat" description="TPR" evidence="1">
    <location>
        <begin position="624"/>
        <end position="657"/>
    </location>
</feature>
<dbReference type="InterPro" id="IPR019734">
    <property type="entry name" value="TPR_rpt"/>
</dbReference>
<organism evidence="2 3">
    <name type="scientific">Roseovarius ramblicola</name>
    <dbReference type="NCBI Taxonomy" id="2022336"/>
    <lineage>
        <taxon>Bacteria</taxon>
        <taxon>Pseudomonadati</taxon>
        <taxon>Pseudomonadota</taxon>
        <taxon>Alphaproteobacteria</taxon>
        <taxon>Rhodobacterales</taxon>
        <taxon>Roseobacteraceae</taxon>
        <taxon>Roseovarius</taxon>
    </lineage>
</organism>
<evidence type="ECO:0000313" key="3">
    <source>
        <dbReference type="Proteomes" id="UP001589670"/>
    </source>
</evidence>
<dbReference type="InterPro" id="IPR011990">
    <property type="entry name" value="TPR-like_helical_dom_sf"/>
</dbReference>
<keyword evidence="1" id="KW-0802">TPR repeat</keyword>
<dbReference type="Gene3D" id="3.40.50.11350">
    <property type="match status" value="1"/>
</dbReference>
<name>A0ABV5I108_9RHOB</name>
<dbReference type="PROSITE" id="PS50005">
    <property type="entry name" value="TPR"/>
    <property type="match status" value="1"/>
</dbReference>
<evidence type="ECO:0000256" key="1">
    <source>
        <dbReference type="PROSITE-ProRule" id="PRU00339"/>
    </source>
</evidence>
<evidence type="ECO:0000313" key="2">
    <source>
        <dbReference type="EMBL" id="MFB9149881.1"/>
    </source>
</evidence>
<gene>
    <name evidence="2" type="ORF">ACFFU4_08985</name>
</gene>
<proteinExistence type="predicted"/>
<accession>A0ABV5I108</accession>
<protein>
    <recommendedName>
        <fullName evidence="4">Tetratricopeptide repeat protein</fullName>
    </recommendedName>
</protein>
<keyword evidence="3" id="KW-1185">Reference proteome</keyword>
<comment type="caution">
    <text evidence="2">The sequence shown here is derived from an EMBL/GenBank/DDBJ whole genome shotgun (WGS) entry which is preliminary data.</text>
</comment>
<dbReference type="SUPFAM" id="SSF48452">
    <property type="entry name" value="TPR-like"/>
    <property type="match status" value="2"/>
</dbReference>